<accession>B9L234</accession>
<gene>
    <name evidence="5" type="ordered locus">trd_1935</name>
</gene>
<dbReference type="SUPFAM" id="SSF88713">
    <property type="entry name" value="Glycoside hydrolase/deacetylase"/>
    <property type="match status" value="1"/>
</dbReference>
<dbReference type="InterPro" id="IPR027291">
    <property type="entry name" value="Glyco_hydro_38_N_sf"/>
</dbReference>
<keyword evidence="5" id="KW-0378">Hydrolase</keyword>
<dbReference type="Pfam" id="PF03065">
    <property type="entry name" value="Glyco_hydro_57"/>
    <property type="match status" value="1"/>
</dbReference>
<dbReference type="PANTHER" id="PTHR36306:SF3">
    <property type="entry name" value="GLYCOSIDE HYDROLASE FAMILY 57"/>
    <property type="match status" value="1"/>
</dbReference>
<dbReference type="RefSeq" id="WP_015922876.1">
    <property type="nucleotide sequence ID" value="NC_011959.1"/>
</dbReference>
<dbReference type="Proteomes" id="UP000000447">
    <property type="component" value="Chromosome"/>
</dbReference>
<reference evidence="5 6" key="1">
    <citation type="journal article" date="2009" name="PLoS ONE">
        <title>Complete genome sequence of the aerobic CO-oxidizing thermophile Thermomicrobium roseum.</title>
        <authorList>
            <person name="Wu D."/>
            <person name="Raymond J."/>
            <person name="Wu M."/>
            <person name="Chatterji S."/>
            <person name="Ren Q."/>
            <person name="Graham J.E."/>
            <person name="Bryant D.A."/>
            <person name="Robb F."/>
            <person name="Colman A."/>
            <person name="Tallon L.J."/>
            <person name="Badger J.H."/>
            <person name="Madupu R."/>
            <person name="Ward N.L."/>
            <person name="Eisen J.A."/>
        </authorList>
    </citation>
    <scope>NUCLEOTIDE SEQUENCE [LARGE SCALE GENOMIC DNA]</scope>
    <source>
        <strain evidence="6">ATCC 27502 / DSM 5159 / P-2</strain>
    </source>
</reference>
<dbReference type="InterPro" id="IPR052046">
    <property type="entry name" value="GH57_Enzymes"/>
</dbReference>
<sequence length="814" mass="92303">MRYVCIHGHFYQPPRENPWLEVVELEDSAYPYHDWNERITAECYGPNAWSRILDARGRITRIVNNYAWISFDFGPTLLWWLEQAAPEVYQAILEADRQGRQRFGGHGPAIAHPYHHVILPLANERDRRTELLWGIRDFTYRFGRRPEGIWLPETAVDLATLEVVAELGITFTILAPHQAAAVRPPGFSGWQDVSGGRVETTRPYRVTLPSGRELVVFFYDGAIARDVAFGDLLQDGRRLAARLLAAASDTVDRLAHIATDGETYGHHHRFGDMALAAAIAALRAERDARVVTYGAYLAAHPATWEAQIVEETSWSCAHGIERWRSNCGCQTGAHPGWTQEWRAPLRAALDWLRDTIAPLYERHLGALLRDPWAARDDYIEVVLDRSPDNVRRFLERWQVRALQPEEQVRVLEALELQRHALRMYSSDAWFFDELSGLETVQALQSAARALQIAEELFQVPLEQEFVERLAQAPSNLPQYQNGRGVWERLVRPARVELANVAAHYALSALFEEYPERAAIGCYEVERLEGTAQRAGRAHLYVARVRVRSSLTGRQQAFVTAALHLGEHNLVGGVEPDGTPERYRQVLAAVNEPFARADLAETVRALDRAFGRAEYSLRSLFKDEQRKLVDTILTATLAEAEELYRHLYEDSQPLMRFLSELGVPIPRAFLTAAEVTVNADLRHTLAEPRPSIERLEQLFREAETWQLDLDHPGLAYAVQEAMETLATEWRANPQDVALMETLAGLARVAAHIREPINTWRVQNIAYELLLREFPGQRVRAETGDAVAQNWLTWFRALCDVLWIAVDGGESGISAA</sequence>
<dbReference type="EMBL" id="CP001275">
    <property type="protein sequence ID" value="ACM05937.1"/>
    <property type="molecule type" value="Genomic_DNA"/>
</dbReference>
<dbReference type="CDD" id="cd10797">
    <property type="entry name" value="GH57N_APU_like_1"/>
    <property type="match status" value="1"/>
</dbReference>
<proteinExistence type="inferred from homology"/>
<dbReference type="Gene3D" id="3.20.110.10">
    <property type="entry name" value="Glycoside hydrolase 38, N terminal domain"/>
    <property type="match status" value="2"/>
</dbReference>
<dbReference type="InterPro" id="IPR011330">
    <property type="entry name" value="Glyco_hydro/deAcase_b/a-brl"/>
</dbReference>
<dbReference type="GO" id="GO:0016787">
    <property type="term" value="F:hydrolase activity"/>
    <property type="evidence" value="ECO:0007669"/>
    <property type="project" value="UniProtKB-KW"/>
</dbReference>
<dbReference type="Pfam" id="PF12055">
    <property type="entry name" value="DUF3536"/>
    <property type="match status" value="1"/>
</dbReference>
<dbReference type="HOGENOM" id="CLU_018719_0_0_0"/>
<protein>
    <submittedName>
        <fullName evidence="5">Glycosyl hydrolase, family 57</fullName>
    </submittedName>
</protein>
<keyword evidence="2 3" id="KW-0119">Carbohydrate metabolism</keyword>
<keyword evidence="6" id="KW-1185">Reference proteome</keyword>
<dbReference type="eggNOG" id="COG1449">
    <property type="taxonomic scope" value="Bacteria"/>
</dbReference>
<evidence type="ECO:0000256" key="1">
    <source>
        <dbReference type="ARBA" id="ARBA00006821"/>
    </source>
</evidence>
<evidence type="ECO:0000313" key="6">
    <source>
        <dbReference type="Proteomes" id="UP000000447"/>
    </source>
</evidence>
<dbReference type="InterPro" id="IPR004300">
    <property type="entry name" value="Glyco_hydro_57_N"/>
</dbReference>
<dbReference type="KEGG" id="tro:trd_1935"/>
<evidence type="ECO:0000256" key="2">
    <source>
        <dbReference type="ARBA" id="ARBA00023277"/>
    </source>
</evidence>
<comment type="similarity">
    <text evidence="1 3">Belongs to the glycosyl hydrolase 57 family.</text>
</comment>
<dbReference type="OrthoDB" id="9757977at2"/>
<name>B9L234_THERP</name>
<dbReference type="STRING" id="309801.trd_1935"/>
<organism evidence="5 6">
    <name type="scientific">Thermomicrobium roseum (strain ATCC 27502 / DSM 5159 / P-2)</name>
    <dbReference type="NCBI Taxonomy" id="309801"/>
    <lineage>
        <taxon>Bacteria</taxon>
        <taxon>Pseudomonadati</taxon>
        <taxon>Thermomicrobiota</taxon>
        <taxon>Thermomicrobia</taxon>
        <taxon>Thermomicrobiales</taxon>
        <taxon>Thermomicrobiaceae</taxon>
        <taxon>Thermomicrobium</taxon>
    </lineage>
</organism>
<feature type="domain" description="Glycoside hydrolase family 57 N-terminal" evidence="4">
    <location>
        <begin position="69"/>
        <end position="293"/>
    </location>
</feature>
<dbReference type="InterPro" id="IPR021923">
    <property type="entry name" value="DUF3536"/>
</dbReference>
<dbReference type="PANTHER" id="PTHR36306">
    <property type="entry name" value="ALPHA-AMYLASE-RELATED-RELATED"/>
    <property type="match status" value="1"/>
</dbReference>
<dbReference type="CAZy" id="GH57">
    <property type="family name" value="Glycoside Hydrolase Family 57"/>
</dbReference>
<evidence type="ECO:0000259" key="4">
    <source>
        <dbReference type="Pfam" id="PF03065"/>
    </source>
</evidence>
<evidence type="ECO:0000313" key="5">
    <source>
        <dbReference type="EMBL" id="ACM05937.1"/>
    </source>
</evidence>
<evidence type="ECO:0000256" key="3">
    <source>
        <dbReference type="RuleBase" id="RU361196"/>
    </source>
</evidence>
<dbReference type="AlphaFoldDB" id="B9L234"/>
<dbReference type="GO" id="GO:0005975">
    <property type="term" value="P:carbohydrate metabolic process"/>
    <property type="evidence" value="ECO:0007669"/>
    <property type="project" value="InterPro"/>
</dbReference>